<proteinExistence type="inferred from homology"/>
<dbReference type="Pfam" id="PF01565">
    <property type="entry name" value="FAD_binding_4"/>
    <property type="match status" value="1"/>
</dbReference>
<keyword evidence="8" id="KW-1185">Reference proteome</keyword>
<name>A0AAN6N931_9PEZI</name>
<comment type="similarity">
    <text evidence="2">Belongs to the oxygen-dependent FAD-linked oxidoreductase family.</text>
</comment>
<evidence type="ECO:0000256" key="5">
    <source>
        <dbReference type="ARBA" id="ARBA00023002"/>
    </source>
</evidence>
<dbReference type="PROSITE" id="PS51387">
    <property type="entry name" value="FAD_PCMH"/>
    <property type="match status" value="1"/>
</dbReference>
<keyword evidence="3" id="KW-0285">Flavoprotein</keyword>
<accession>A0AAN6N931</accession>
<dbReference type="Gene3D" id="3.30.465.10">
    <property type="match status" value="1"/>
</dbReference>
<comment type="caution">
    <text evidence="7">The sequence shown here is derived from an EMBL/GenBank/DDBJ whole genome shotgun (WGS) entry which is preliminary data.</text>
</comment>
<feature type="domain" description="FAD-binding PCMH-type" evidence="6">
    <location>
        <begin position="35"/>
        <end position="152"/>
    </location>
</feature>
<evidence type="ECO:0000256" key="4">
    <source>
        <dbReference type="ARBA" id="ARBA00022827"/>
    </source>
</evidence>
<dbReference type="InterPro" id="IPR006094">
    <property type="entry name" value="Oxid_FAD_bind_N"/>
</dbReference>
<evidence type="ECO:0000313" key="8">
    <source>
        <dbReference type="Proteomes" id="UP001303473"/>
    </source>
</evidence>
<protein>
    <recommendedName>
        <fullName evidence="6">FAD-binding PCMH-type domain-containing protein</fullName>
    </recommendedName>
</protein>
<organism evidence="7 8">
    <name type="scientific">Diplogelasinospora grovesii</name>
    <dbReference type="NCBI Taxonomy" id="303347"/>
    <lineage>
        <taxon>Eukaryota</taxon>
        <taxon>Fungi</taxon>
        <taxon>Dikarya</taxon>
        <taxon>Ascomycota</taxon>
        <taxon>Pezizomycotina</taxon>
        <taxon>Sordariomycetes</taxon>
        <taxon>Sordariomycetidae</taxon>
        <taxon>Sordariales</taxon>
        <taxon>Diplogelasinosporaceae</taxon>
        <taxon>Diplogelasinospora</taxon>
    </lineage>
</organism>
<dbReference type="InterPro" id="IPR016166">
    <property type="entry name" value="FAD-bd_PCMH"/>
</dbReference>
<dbReference type="PANTHER" id="PTHR42973">
    <property type="entry name" value="BINDING OXIDOREDUCTASE, PUTATIVE (AFU_ORTHOLOGUE AFUA_1G17690)-RELATED"/>
    <property type="match status" value="1"/>
</dbReference>
<dbReference type="EMBL" id="MU853793">
    <property type="protein sequence ID" value="KAK3940694.1"/>
    <property type="molecule type" value="Genomic_DNA"/>
</dbReference>
<dbReference type="InterPro" id="IPR050416">
    <property type="entry name" value="FAD-linked_Oxidoreductase"/>
</dbReference>
<evidence type="ECO:0000256" key="1">
    <source>
        <dbReference type="ARBA" id="ARBA00001974"/>
    </source>
</evidence>
<sequence length="152" mass="16683">MENAIKFFKSETIPVLEPGQSDYDRAIATSNLLFRFSRPDCVVQPETAAHVQAIVKEARSRKLKITIKCNGHSYAGHSTAFNGISLDLRKMRKAELDMKSKTVTINAGCQWGHVYETLINGGHNGFIINGGRCPTVGVSGFMLESVSGNRPK</sequence>
<dbReference type="SUPFAM" id="SSF56176">
    <property type="entry name" value="FAD-binding/transporter-associated domain-like"/>
    <property type="match status" value="1"/>
</dbReference>
<evidence type="ECO:0000313" key="7">
    <source>
        <dbReference type="EMBL" id="KAK3940694.1"/>
    </source>
</evidence>
<evidence type="ECO:0000256" key="2">
    <source>
        <dbReference type="ARBA" id="ARBA00005466"/>
    </source>
</evidence>
<dbReference type="GO" id="GO:0016491">
    <property type="term" value="F:oxidoreductase activity"/>
    <property type="evidence" value="ECO:0007669"/>
    <property type="project" value="UniProtKB-KW"/>
</dbReference>
<dbReference type="AlphaFoldDB" id="A0AAN6N931"/>
<dbReference type="Proteomes" id="UP001303473">
    <property type="component" value="Unassembled WGS sequence"/>
</dbReference>
<gene>
    <name evidence="7" type="ORF">QBC46DRAFT_353986</name>
</gene>
<evidence type="ECO:0000259" key="6">
    <source>
        <dbReference type="PROSITE" id="PS51387"/>
    </source>
</evidence>
<reference evidence="8" key="1">
    <citation type="journal article" date="2023" name="Mol. Phylogenet. Evol.">
        <title>Genome-scale phylogeny and comparative genomics of the fungal order Sordariales.</title>
        <authorList>
            <person name="Hensen N."/>
            <person name="Bonometti L."/>
            <person name="Westerberg I."/>
            <person name="Brannstrom I.O."/>
            <person name="Guillou S."/>
            <person name="Cros-Aarteil S."/>
            <person name="Calhoun S."/>
            <person name="Haridas S."/>
            <person name="Kuo A."/>
            <person name="Mondo S."/>
            <person name="Pangilinan J."/>
            <person name="Riley R."/>
            <person name="LaButti K."/>
            <person name="Andreopoulos B."/>
            <person name="Lipzen A."/>
            <person name="Chen C."/>
            <person name="Yan M."/>
            <person name="Daum C."/>
            <person name="Ng V."/>
            <person name="Clum A."/>
            <person name="Steindorff A."/>
            <person name="Ohm R.A."/>
            <person name="Martin F."/>
            <person name="Silar P."/>
            <person name="Natvig D.O."/>
            <person name="Lalanne C."/>
            <person name="Gautier V."/>
            <person name="Ament-Velasquez S.L."/>
            <person name="Kruys A."/>
            <person name="Hutchinson M.I."/>
            <person name="Powell A.J."/>
            <person name="Barry K."/>
            <person name="Miller A.N."/>
            <person name="Grigoriev I.V."/>
            <person name="Debuchy R."/>
            <person name="Gladieux P."/>
            <person name="Hiltunen Thoren M."/>
            <person name="Johannesson H."/>
        </authorList>
    </citation>
    <scope>NUCLEOTIDE SEQUENCE [LARGE SCALE GENOMIC DNA]</scope>
    <source>
        <strain evidence="8">CBS 340.73</strain>
    </source>
</reference>
<dbReference type="InterPro" id="IPR036318">
    <property type="entry name" value="FAD-bd_PCMH-like_sf"/>
</dbReference>
<dbReference type="InterPro" id="IPR016169">
    <property type="entry name" value="FAD-bd_PCMH_sub2"/>
</dbReference>
<keyword evidence="4" id="KW-0274">FAD</keyword>
<comment type="cofactor">
    <cofactor evidence="1">
        <name>FAD</name>
        <dbReference type="ChEBI" id="CHEBI:57692"/>
    </cofactor>
</comment>
<dbReference type="GO" id="GO:0071949">
    <property type="term" value="F:FAD binding"/>
    <property type="evidence" value="ECO:0007669"/>
    <property type="project" value="InterPro"/>
</dbReference>
<evidence type="ECO:0000256" key="3">
    <source>
        <dbReference type="ARBA" id="ARBA00022630"/>
    </source>
</evidence>
<keyword evidence="5" id="KW-0560">Oxidoreductase</keyword>
<dbReference type="PANTHER" id="PTHR42973:SF39">
    <property type="entry name" value="FAD-BINDING PCMH-TYPE DOMAIN-CONTAINING PROTEIN"/>
    <property type="match status" value="1"/>
</dbReference>